<evidence type="ECO:0000313" key="3">
    <source>
        <dbReference type="Proteomes" id="UP000675881"/>
    </source>
</evidence>
<feature type="compositionally biased region" description="Polar residues" evidence="1">
    <location>
        <begin position="111"/>
        <end position="122"/>
    </location>
</feature>
<dbReference type="OrthoDB" id="6424355at2759"/>
<dbReference type="Proteomes" id="UP000675881">
    <property type="component" value="Chromosome 13"/>
</dbReference>
<gene>
    <name evidence="2" type="ORF">LSAA_3932</name>
</gene>
<evidence type="ECO:0000313" key="2">
    <source>
        <dbReference type="EMBL" id="CAF2824829.1"/>
    </source>
</evidence>
<reference evidence="2" key="1">
    <citation type="submission" date="2021-02" db="EMBL/GenBank/DDBJ databases">
        <authorList>
            <person name="Bekaert M."/>
        </authorList>
    </citation>
    <scope>NUCLEOTIDE SEQUENCE</scope>
    <source>
        <strain evidence="2">IoA-00</strain>
    </source>
</reference>
<sequence length="279" mass="30888">MLVPHQPPYAEVVPSEVAPTKVVVSGSRRDLSSIDPNHPNFTSVCSSSNYSATAAAVKAAGIGTQIGIFGYRPCNVPSTTPNSTAILMACERARIWRARTRSHRYNDNDVRQNSVLSENNAAHNKEKNSSRLYSMDPNSRRVKSALDLRESFKNKKFTGNNNGYVGNGSNSFNHYNNEGTTHNKLNKPFGSDTSHKQRIVIHTNESEQDGRFQEVTEDKEAIPPASTIVIISGVRSDIKMSVLNDGLPSENNNMNTITKDTQQSRSKKTPHPRSPIYWS</sequence>
<dbReference type="EMBL" id="HG994592">
    <property type="protein sequence ID" value="CAF2824829.1"/>
    <property type="molecule type" value="Genomic_DNA"/>
</dbReference>
<keyword evidence="3" id="KW-1185">Reference proteome</keyword>
<feature type="region of interest" description="Disordered" evidence="1">
    <location>
        <begin position="107"/>
        <end position="135"/>
    </location>
</feature>
<proteinExistence type="predicted"/>
<organism evidence="2 3">
    <name type="scientific">Lepeophtheirus salmonis</name>
    <name type="common">Salmon louse</name>
    <name type="synonym">Caligus salmonis</name>
    <dbReference type="NCBI Taxonomy" id="72036"/>
    <lineage>
        <taxon>Eukaryota</taxon>
        <taxon>Metazoa</taxon>
        <taxon>Ecdysozoa</taxon>
        <taxon>Arthropoda</taxon>
        <taxon>Crustacea</taxon>
        <taxon>Multicrustacea</taxon>
        <taxon>Hexanauplia</taxon>
        <taxon>Copepoda</taxon>
        <taxon>Siphonostomatoida</taxon>
        <taxon>Caligidae</taxon>
        <taxon>Lepeophtheirus</taxon>
    </lineage>
</organism>
<feature type="region of interest" description="Disordered" evidence="1">
    <location>
        <begin position="245"/>
        <end position="279"/>
    </location>
</feature>
<protein>
    <submittedName>
        <fullName evidence="2">(salmon louse) hypothetical protein</fullName>
    </submittedName>
</protein>
<accession>A0A7R8CHK9</accession>
<name>A0A7R8CHK9_LEPSM</name>
<feature type="compositionally biased region" description="Polar residues" evidence="1">
    <location>
        <begin position="249"/>
        <end position="264"/>
    </location>
</feature>
<evidence type="ECO:0000256" key="1">
    <source>
        <dbReference type="SAM" id="MobiDB-lite"/>
    </source>
</evidence>
<dbReference type="AlphaFoldDB" id="A0A7R8CHK9"/>